<keyword evidence="1" id="KW-0812">Transmembrane</keyword>
<keyword evidence="1" id="KW-1133">Transmembrane helix</keyword>
<dbReference type="RefSeq" id="WP_200389263.1">
    <property type="nucleotide sequence ID" value="NZ_NRSD01000025.1"/>
</dbReference>
<keyword evidence="1" id="KW-0472">Membrane</keyword>
<keyword evidence="3" id="KW-1185">Reference proteome</keyword>
<sequence>MATLTVWKFDSVTGANDALVKLQSLQKQHLIEVSDAAIVEWPQGKKKPKTRQVMNLTGAGALNGAFWGMLFGLLFFVPFFGLAVGAAMGALAGHFSDYGIDDDFIKSVRDQITEGTSGLFLLTGQVTLDKVEDELKGHIGTLIKSNLTNEQEAKLREGFGED</sequence>
<evidence type="ECO:0000313" key="2">
    <source>
        <dbReference type="EMBL" id="MBK1646450.1"/>
    </source>
</evidence>
<organism evidence="2 3">
    <name type="scientific">Thiocapsa imhoffii</name>
    <dbReference type="NCBI Taxonomy" id="382777"/>
    <lineage>
        <taxon>Bacteria</taxon>
        <taxon>Pseudomonadati</taxon>
        <taxon>Pseudomonadota</taxon>
        <taxon>Gammaproteobacteria</taxon>
        <taxon>Chromatiales</taxon>
        <taxon>Chromatiaceae</taxon>
        <taxon>Thiocapsa</taxon>
    </lineage>
</organism>
<dbReference type="Pfam" id="PF06897">
    <property type="entry name" value="DUF1269"/>
    <property type="match status" value="1"/>
</dbReference>
<dbReference type="InterPro" id="IPR009200">
    <property type="entry name" value="DUF1269_membrane"/>
</dbReference>
<evidence type="ECO:0008006" key="4">
    <source>
        <dbReference type="Google" id="ProtNLM"/>
    </source>
</evidence>
<evidence type="ECO:0000313" key="3">
    <source>
        <dbReference type="Proteomes" id="UP001138802"/>
    </source>
</evidence>
<dbReference type="Proteomes" id="UP001138802">
    <property type="component" value="Unassembled WGS sequence"/>
</dbReference>
<dbReference type="EMBL" id="NRSD01000025">
    <property type="protein sequence ID" value="MBK1646450.1"/>
    <property type="molecule type" value="Genomic_DNA"/>
</dbReference>
<comment type="caution">
    <text evidence="2">The sequence shown here is derived from an EMBL/GenBank/DDBJ whole genome shotgun (WGS) entry which is preliminary data.</text>
</comment>
<protein>
    <recommendedName>
        <fullName evidence="4">DUF1269 domain-containing protein</fullName>
    </recommendedName>
</protein>
<feature type="transmembrane region" description="Helical" evidence="1">
    <location>
        <begin position="65"/>
        <end position="91"/>
    </location>
</feature>
<name>A0A9X0WL25_9GAMM</name>
<gene>
    <name evidence="2" type="ORF">CKO25_17715</name>
</gene>
<accession>A0A9X0WL25</accession>
<evidence type="ECO:0000256" key="1">
    <source>
        <dbReference type="SAM" id="Phobius"/>
    </source>
</evidence>
<reference evidence="2 3" key="1">
    <citation type="journal article" date="2020" name="Microorganisms">
        <title>Osmotic Adaptation and Compatible Solute Biosynthesis of Phototrophic Bacteria as Revealed from Genome Analyses.</title>
        <authorList>
            <person name="Imhoff J.F."/>
            <person name="Rahn T."/>
            <person name="Kunzel S."/>
            <person name="Keller A."/>
            <person name="Neulinger S.C."/>
        </authorList>
    </citation>
    <scope>NUCLEOTIDE SEQUENCE [LARGE SCALE GENOMIC DNA]</scope>
    <source>
        <strain evidence="2 3">DSM 21303</strain>
    </source>
</reference>
<dbReference type="AlphaFoldDB" id="A0A9X0WL25"/>
<proteinExistence type="predicted"/>